<dbReference type="SUPFAM" id="SSF143011">
    <property type="entry name" value="RelE-like"/>
    <property type="match status" value="1"/>
</dbReference>
<reference evidence="2 3" key="1">
    <citation type="journal article" date="2016" name="Nat. Commun.">
        <title>Thousands of microbial genomes shed light on interconnected biogeochemical processes in an aquifer system.</title>
        <authorList>
            <person name="Anantharaman K."/>
            <person name="Brown C.T."/>
            <person name="Hug L.A."/>
            <person name="Sharon I."/>
            <person name="Castelle C.J."/>
            <person name="Probst A.J."/>
            <person name="Thomas B.C."/>
            <person name="Singh A."/>
            <person name="Wilkins M.J."/>
            <person name="Karaoz U."/>
            <person name="Brodie E.L."/>
            <person name="Williams K.H."/>
            <person name="Hubbard S.S."/>
            <person name="Banfield J.F."/>
        </authorList>
    </citation>
    <scope>NUCLEOTIDE SEQUENCE [LARGE SCALE GENOMIC DNA]</scope>
</reference>
<comment type="caution">
    <text evidence="2">The sequence shown here is derived from an EMBL/GenBank/DDBJ whole genome shotgun (WGS) entry which is preliminary data.</text>
</comment>
<evidence type="ECO:0000313" key="3">
    <source>
        <dbReference type="Proteomes" id="UP000177124"/>
    </source>
</evidence>
<name>A0A1F5GGN7_9BACT</name>
<dbReference type="Pfam" id="PF15738">
    <property type="entry name" value="YafQ_toxin"/>
    <property type="match status" value="1"/>
</dbReference>
<dbReference type="AlphaFoldDB" id="A0A1F5GGN7"/>
<protein>
    <recommendedName>
        <fullName evidence="4">Type II toxin-antitoxin system mRNA interferase toxin, RelE/StbE family</fullName>
    </recommendedName>
</protein>
<dbReference type="EMBL" id="MFBF01000026">
    <property type="protein sequence ID" value="OGD91026.1"/>
    <property type="molecule type" value="Genomic_DNA"/>
</dbReference>
<evidence type="ECO:0000256" key="1">
    <source>
        <dbReference type="ARBA" id="ARBA00022649"/>
    </source>
</evidence>
<dbReference type="Gene3D" id="3.30.2310.20">
    <property type="entry name" value="RelE-like"/>
    <property type="match status" value="1"/>
</dbReference>
<keyword evidence="1" id="KW-1277">Toxin-antitoxin system</keyword>
<evidence type="ECO:0008006" key="4">
    <source>
        <dbReference type="Google" id="ProtNLM"/>
    </source>
</evidence>
<dbReference type="Proteomes" id="UP000177124">
    <property type="component" value="Unassembled WGS sequence"/>
</dbReference>
<accession>A0A1F5GGN7</accession>
<dbReference type="InterPro" id="IPR007712">
    <property type="entry name" value="RelE/ParE_toxin"/>
</dbReference>
<dbReference type="InterPro" id="IPR035093">
    <property type="entry name" value="RelE/ParE_toxin_dom_sf"/>
</dbReference>
<organism evidence="2 3">
    <name type="scientific">Candidatus Curtissbacteria bacterium RIFCSPHIGHO2_02_FULL_42_15</name>
    <dbReference type="NCBI Taxonomy" id="1797716"/>
    <lineage>
        <taxon>Bacteria</taxon>
        <taxon>Candidatus Curtissiibacteriota</taxon>
    </lineage>
</organism>
<dbReference type="STRING" id="1797716.A3D07_04250"/>
<sequence>MTIVFHRDFKKKYHKLSPKIVKKLDDRLSLFSKDEFNPVLNNHALKGKWLGYRSINVTGDMRAIFKRDSESALFVIIDSHSNLYR</sequence>
<dbReference type="NCBIfam" id="TIGR02385">
    <property type="entry name" value="RelE_StbE"/>
    <property type="match status" value="1"/>
</dbReference>
<dbReference type="InterPro" id="IPR004386">
    <property type="entry name" value="Toxin_YafQ-like"/>
</dbReference>
<gene>
    <name evidence="2" type="ORF">A3D07_04250</name>
</gene>
<proteinExistence type="predicted"/>
<evidence type="ECO:0000313" key="2">
    <source>
        <dbReference type="EMBL" id="OGD91026.1"/>
    </source>
</evidence>